<dbReference type="GO" id="GO:0005634">
    <property type="term" value="C:nucleus"/>
    <property type="evidence" value="ECO:0007669"/>
    <property type="project" value="TreeGrafter"/>
</dbReference>
<dbReference type="InterPro" id="IPR042163">
    <property type="entry name" value="PHF12"/>
</dbReference>
<feature type="domain" description="PHD-type" evidence="6">
    <location>
        <begin position="27"/>
        <end position="74"/>
    </location>
</feature>
<dbReference type="GO" id="GO:0003714">
    <property type="term" value="F:transcription corepressor activity"/>
    <property type="evidence" value="ECO:0007669"/>
    <property type="project" value="InterPro"/>
</dbReference>
<evidence type="ECO:0000256" key="1">
    <source>
        <dbReference type="ARBA" id="ARBA00022723"/>
    </source>
</evidence>
<dbReference type="PROSITE" id="PS01359">
    <property type="entry name" value="ZF_PHD_1"/>
    <property type="match status" value="2"/>
</dbReference>
<dbReference type="GO" id="GO:0008270">
    <property type="term" value="F:zinc ion binding"/>
    <property type="evidence" value="ECO:0007669"/>
    <property type="project" value="UniProtKB-KW"/>
</dbReference>
<evidence type="ECO:0000256" key="4">
    <source>
        <dbReference type="PROSITE-ProRule" id="PRU00146"/>
    </source>
</evidence>
<proteinExistence type="predicted"/>
<evidence type="ECO:0000256" key="3">
    <source>
        <dbReference type="ARBA" id="ARBA00022833"/>
    </source>
</evidence>
<keyword evidence="2 4" id="KW-0863">Zinc-finger</keyword>
<dbReference type="OMA" id="KERFPRW"/>
<keyword evidence="1" id="KW-0479">Metal-binding</keyword>
<dbReference type="OrthoDB" id="1935339at2759"/>
<name>A0A0C2J590_THEKT</name>
<dbReference type="InterPro" id="IPR019786">
    <property type="entry name" value="Zinc_finger_PHD-type_CS"/>
</dbReference>
<dbReference type="PANTHER" id="PTHR46309:SF12">
    <property type="entry name" value="GB|AAC80581.1"/>
    <property type="match status" value="1"/>
</dbReference>
<dbReference type="InterPro" id="IPR011011">
    <property type="entry name" value="Znf_FYVE_PHD"/>
</dbReference>
<dbReference type="Proteomes" id="UP000031668">
    <property type="component" value="Unassembled WGS sequence"/>
</dbReference>
<evidence type="ECO:0000256" key="2">
    <source>
        <dbReference type="ARBA" id="ARBA00022771"/>
    </source>
</evidence>
<evidence type="ECO:0000256" key="5">
    <source>
        <dbReference type="SAM" id="MobiDB-lite"/>
    </source>
</evidence>
<dbReference type="GO" id="GO:0006357">
    <property type="term" value="P:regulation of transcription by RNA polymerase II"/>
    <property type="evidence" value="ECO:0007669"/>
    <property type="project" value="TreeGrafter"/>
</dbReference>
<comment type="caution">
    <text evidence="7">The sequence shown here is derived from an EMBL/GenBank/DDBJ whole genome shotgun (WGS) entry which is preliminary data.</text>
</comment>
<evidence type="ECO:0000313" key="7">
    <source>
        <dbReference type="EMBL" id="KII64318.1"/>
    </source>
</evidence>
<dbReference type="InterPro" id="IPR013083">
    <property type="entry name" value="Znf_RING/FYVE/PHD"/>
</dbReference>
<dbReference type="AlphaFoldDB" id="A0A0C2J590"/>
<keyword evidence="3" id="KW-0862">Zinc</keyword>
<feature type="region of interest" description="Disordered" evidence="5">
    <location>
        <begin position="1"/>
        <end position="27"/>
    </location>
</feature>
<dbReference type="Gene3D" id="3.30.40.10">
    <property type="entry name" value="Zinc/RING finger domain, C3HC4 (zinc finger)"/>
    <property type="match status" value="2"/>
</dbReference>
<feature type="compositionally biased region" description="Low complexity" evidence="5">
    <location>
        <begin position="17"/>
        <end position="26"/>
    </location>
</feature>
<dbReference type="Pfam" id="PF00628">
    <property type="entry name" value="PHD"/>
    <property type="match status" value="1"/>
</dbReference>
<dbReference type="PROSITE" id="PS50016">
    <property type="entry name" value="ZF_PHD_2"/>
    <property type="match status" value="2"/>
</dbReference>
<dbReference type="PANTHER" id="PTHR46309">
    <property type="entry name" value="PHD FINGER PROTEIN 12"/>
    <property type="match status" value="1"/>
</dbReference>
<evidence type="ECO:0000313" key="8">
    <source>
        <dbReference type="Proteomes" id="UP000031668"/>
    </source>
</evidence>
<feature type="domain" description="PHD-type" evidence="6">
    <location>
        <begin position="100"/>
        <end position="146"/>
    </location>
</feature>
<dbReference type="SUPFAM" id="SSF57903">
    <property type="entry name" value="FYVE/PHD zinc finger"/>
    <property type="match status" value="2"/>
</dbReference>
<gene>
    <name evidence="7" type="ORF">RF11_01122</name>
</gene>
<keyword evidence="8" id="KW-1185">Reference proteome</keyword>
<reference evidence="7 8" key="1">
    <citation type="journal article" date="2014" name="Genome Biol. Evol.">
        <title>The genome of the myxosporean Thelohanellus kitauei shows adaptations to nutrient acquisition within its fish host.</title>
        <authorList>
            <person name="Yang Y."/>
            <person name="Xiong J."/>
            <person name="Zhou Z."/>
            <person name="Huo F."/>
            <person name="Miao W."/>
            <person name="Ran C."/>
            <person name="Liu Y."/>
            <person name="Zhang J."/>
            <person name="Feng J."/>
            <person name="Wang M."/>
            <person name="Wang M."/>
            <person name="Wang L."/>
            <person name="Yao B."/>
        </authorList>
    </citation>
    <scope>NUCLEOTIDE SEQUENCE [LARGE SCALE GENOMIC DNA]</scope>
    <source>
        <strain evidence="7">Wuqing</strain>
    </source>
</reference>
<dbReference type="InterPro" id="IPR019787">
    <property type="entry name" value="Znf_PHD-finger"/>
</dbReference>
<dbReference type="SMART" id="SM00249">
    <property type="entry name" value="PHD"/>
    <property type="match status" value="2"/>
</dbReference>
<organism evidence="7 8">
    <name type="scientific">Thelohanellus kitauei</name>
    <name type="common">Myxosporean</name>
    <dbReference type="NCBI Taxonomy" id="669202"/>
    <lineage>
        <taxon>Eukaryota</taxon>
        <taxon>Metazoa</taxon>
        <taxon>Cnidaria</taxon>
        <taxon>Myxozoa</taxon>
        <taxon>Myxosporea</taxon>
        <taxon>Bivalvulida</taxon>
        <taxon>Platysporina</taxon>
        <taxon>Myxobolidae</taxon>
        <taxon>Thelohanellus</taxon>
    </lineage>
</organism>
<dbReference type="EMBL" id="JWZT01004328">
    <property type="protein sequence ID" value="KII64318.1"/>
    <property type="molecule type" value="Genomic_DNA"/>
</dbReference>
<sequence>MSKTDEPCIKKPKKVLSDSSSESSQSNDFCGVCEKGGELILCDICDAGYHFECVGLDRSNVPEGDWQCPPCLEDQQNEQKKLEKAKTNISKTKSEVKCDDDICYHCSQVGASMGCSGCSKQFHQKCSIPPIKERFPRWRCQYCMAEPISYAIEKIIFYKFVDIPIRGICFHK</sequence>
<evidence type="ECO:0000259" key="6">
    <source>
        <dbReference type="PROSITE" id="PS50016"/>
    </source>
</evidence>
<protein>
    <submittedName>
        <fullName evidence="7">Protein let-418</fullName>
    </submittedName>
</protein>
<accession>A0A0C2J590</accession>
<dbReference type="InterPro" id="IPR001965">
    <property type="entry name" value="Znf_PHD"/>
</dbReference>